<comment type="caution">
    <text evidence="3">The sequence shown here is derived from an EMBL/GenBank/DDBJ whole genome shotgun (WGS) entry which is preliminary data.</text>
</comment>
<reference evidence="3" key="1">
    <citation type="journal article" date="2023" name="PhytoFront">
        <title>Draft Genome Resources of Seven Strains of Tilletia horrida, Causal Agent of Kernel Smut of Rice.</title>
        <authorList>
            <person name="Khanal S."/>
            <person name="Antony Babu S."/>
            <person name="Zhou X.G."/>
        </authorList>
    </citation>
    <scope>NUCLEOTIDE SEQUENCE</scope>
    <source>
        <strain evidence="3">TX3</strain>
    </source>
</reference>
<evidence type="ECO:0000313" key="4">
    <source>
        <dbReference type="Proteomes" id="UP001176521"/>
    </source>
</evidence>
<evidence type="ECO:0000313" key="3">
    <source>
        <dbReference type="EMBL" id="KAK0540760.1"/>
    </source>
</evidence>
<evidence type="ECO:0000256" key="1">
    <source>
        <dbReference type="SAM" id="Coils"/>
    </source>
</evidence>
<dbReference type="Proteomes" id="UP001176521">
    <property type="component" value="Unassembled WGS sequence"/>
</dbReference>
<evidence type="ECO:0000256" key="2">
    <source>
        <dbReference type="SAM" id="MobiDB-lite"/>
    </source>
</evidence>
<feature type="region of interest" description="Disordered" evidence="2">
    <location>
        <begin position="1"/>
        <end position="32"/>
    </location>
</feature>
<feature type="region of interest" description="Disordered" evidence="2">
    <location>
        <begin position="230"/>
        <end position="254"/>
    </location>
</feature>
<feature type="compositionally biased region" description="Acidic residues" evidence="2">
    <location>
        <begin position="574"/>
        <end position="586"/>
    </location>
</feature>
<gene>
    <name evidence="3" type="ORF">OC842_000329</name>
</gene>
<feature type="coiled-coil region" evidence="1">
    <location>
        <begin position="501"/>
        <end position="528"/>
    </location>
</feature>
<name>A0AAN6JN90_9BASI</name>
<feature type="compositionally biased region" description="Low complexity" evidence="2">
    <location>
        <begin position="11"/>
        <end position="20"/>
    </location>
</feature>
<accession>A0AAN6JN90</accession>
<protein>
    <submittedName>
        <fullName evidence="3">Uncharacterized protein</fullName>
    </submittedName>
</protein>
<feature type="compositionally biased region" description="Acidic residues" evidence="2">
    <location>
        <begin position="233"/>
        <end position="244"/>
    </location>
</feature>
<sequence length="725" mass="82012">MALQRDIIDRPAASSASAPPQKRSRSNETDELSPEDLAAYALLIPTPAKPSVTTMKRFLDVPEVVNVMLGFLSRERIDLLTLSRVCKSLRAQALRIWARHLDLPISRVHDRYQLFQAHPDLLSDVRFLRIRNDTADRGLYGATVRSVGPGSWRTLNALLKMLVERVRPGVGPPSVDVTIQAENRLRLPGVLKERVVALRLLPAQEYYRPGIDAQQVQFEDGRQAVLTFVGPDNNDEEDESELEVEPYGGRPTSDNMMEHLRWEAARSLAMRAREVAALARRGWKEIIDILRQASAKGPGLRTFHFGAFEAPAGKVPDDLLSELWTTLIDGHAHSLRDLSLNLDLTPIPDEILSSTAFGNLEIFFLACPDFQKRDQIEDFLDTLGNLRELSLSMTPPNEESAFSLRQTFPHLRWIMVGEPFTFMLMRHEFAERHPLVTSVPQHRFLPPVRKAPDGSTTLVPFPNLSFSPTHSVEGILSHIRAGRNPSHIHFFSKDHWNAPPLSKAERLIDELEKDHRDAAAKVTCLEIAQSGGDQFASMVHANVFFYALSNKLNPWRGSVFANLVEFALLLGDGDNEDEDEDEDEEWNGNGRPQSTAHVEKELADAIETLVPLHSLRVLRLCDGSRPLRARQILRNKPFPRSLEYVVWLHPPTRVPQYFRFVARGWEDVDVRRKPGYSKYGMLERVPGVVRQCITREGVWERPFMSHRTGTVLDHASGGEPRLVLD</sequence>
<dbReference type="AlphaFoldDB" id="A0AAN6JN90"/>
<proteinExistence type="predicted"/>
<dbReference type="EMBL" id="JAPDMQ010000008">
    <property type="protein sequence ID" value="KAK0540760.1"/>
    <property type="molecule type" value="Genomic_DNA"/>
</dbReference>
<organism evidence="3 4">
    <name type="scientific">Tilletia horrida</name>
    <dbReference type="NCBI Taxonomy" id="155126"/>
    <lineage>
        <taxon>Eukaryota</taxon>
        <taxon>Fungi</taxon>
        <taxon>Dikarya</taxon>
        <taxon>Basidiomycota</taxon>
        <taxon>Ustilaginomycotina</taxon>
        <taxon>Exobasidiomycetes</taxon>
        <taxon>Tilletiales</taxon>
        <taxon>Tilletiaceae</taxon>
        <taxon>Tilletia</taxon>
    </lineage>
</organism>
<keyword evidence="4" id="KW-1185">Reference proteome</keyword>
<feature type="region of interest" description="Disordered" evidence="2">
    <location>
        <begin position="574"/>
        <end position="594"/>
    </location>
</feature>
<keyword evidence="1" id="KW-0175">Coiled coil</keyword>